<keyword evidence="1" id="KW-1133">Transmembrane helix</keyword>
<feature type="transmembrane region" description="Helical" evidence="1">
    <location>
        <begin position="94"/>
        <end position="115"/>
    </location>
</feature>
<feature type="transmembrane region" description="Helical" evidence="1">
    <location>
        <begin position="63"/>
        <end position="82"/>
    </location>
</feature>
<keyword evidence="1" id="KW-0472">Membrane</keyword>
<reference evidence="2 3" key="1">
    <citation type="journal article" date="2004" name="Syst. Appl. Microbiol.">
        <title>Cryptoendolithic actinomycetes from antarctic sandstone rock samples: Micromonospora endolithica sp. nov. and two isolates related to Micromonospora coerulea Jensen 1932.</title>
        <authorList>
            <person name="Hirsch P."/>
            <person name="Mevs U."/>
            <person name="Kroppenstedt R.M."/>
            <person name="Schumann P."/>
            <person name="Stackebrandt E."/>
        </authorList>
    </citation>
    <scope>NUCLEOTIDE SEQUENCE [LARGE SCALE GENOMIC DNA]</scope>
    <source>
        <strain evidence="2 3">JCM 12677</strain>
    </source>
</reference>
<sequence>MGGGTIAGPDGYRLNGSRDGYDGAMGRIVWPDQRGLWSLLGGIVVGAVLAVVFFRAVTVQDGWMALVPVAAAVTFAAIPYRHGPGGGRAPHAPWRYAVLALGLTLAVAALTAAIAGR</sequence>
<feature type="transmembrane region" description="Helical" evidence="1">
    <location>
        <begin position="35"/>
        <end position="56"/>
    </location>
</feature>
<name>A0A3A9ZUY1_9ACTN</name>
<evidence type="ECO:0008006" key="4">
    <source>
        <dbReference type="Google" id="ProtNLM"/>
    </source>
</evidence>
<keyword evidence="3" id="KW-1185">Reference proteome</keyword>
<organism evidence="2 3">
    <name type="scientific">Micromonospora endolithica</name>
    <dbReference type="NCBI Taxonomy" id="230091"/>
    <lineage>
        <taxon>Bacteria</taxon>
        <taxon>Bacillati</taxon>
        <taxon>Actinomycetota</taxon>
        <taxon>Actinomycetes</taxon>
        <taxon>Micromonosporales</taxon>
        <taxon>Micromonosporaceae</taxon>
        <taxon>Micromonospora</taxon>
    </lineage>
</organism>
<dbReference type="EMBL" id="RBAK01000001">
    <property type="protein sequence ID" value="RKN51177.1"/>
    <property type="molecule type" value="Genomic_DNA"/>
</dbReference>
<dbReference type="AlphaFoldDB" id="A0A3A9ZUY1"/>
<accession>A0A3A9ZUY1</accession>
<evidence type="ECO:0000313" key="2">
    <source>
        <dbReference type="EMBL" id="RKN51177.1"/>
    </source>
</evidence>
<dbReference type="Proteomes" id="UP000281726">
    <property type="component" value="Unassembled WGS sequence"/>
</dbReference>
<comment type="caution">
    <text evidence="2">The sequence shown here is derived from an EMBL/GenBank/DDBJ whole genome shotgun (WGS) entry which is preliminary data.</text>
</comment>
<protein>
    <recommendedName>
        <fullName evidence="4">Transmembrane protein</fullName>
    </recommendedName>
</protein>
<gene>
    <name evidence="2" type="ORF">D7223_05590</name>
</gene>
<keyword evidence="1" id="KW-0812">Transmembrane</keyword>
<proteinExistence type="predicted"/>
<evidence type="ECO:0000256" key="1">
    <source>
        <dbReference type="SAM" id="Phobius"/>
    </source>
</evidence>
<evidence type="ECO:0000313" key="3">
    <source>
        <dbReference type="Proteomes" id="UP000281726"/>
    </source>
</evidence>